<dbReference type="PANTHER" id="PTHR45663:SF11">
    <property type="entry name" value="GEO12009P1"/>
    <property type="match status" value="1"/>
</dbReference>
<protein>
    <recommendedName>
        <fullName evidence="6 7">Thioredoxin</fullName>
    </recommendedName>
</protein>
<evidence type="ECO:0000313" key="11">
    <source>
        <dbReference type="EMBL" id="SMO69938.1"/>
    </source>
</evidence>
<proteinExistence type="inferred from homology"/>
<dbReference type="Pfam" id="PF00085">
    <property type="entry name" value="Thioredoxin"/>
    <property type="match status" value="1"/>
</dbReference>
<dbReference type="CDD" id="cd02947">
    <property type="entry name" value="TRX_family"/>
    <property type="match status" value="1"/>
</dbReference>
<dbReference type="NCBIfam" id="TIGR01068">
    <property type="entry name" value="thioredoxin"/>
    <property type="match status" value="1"/>
</dbReference>
<evidence type="ECO:0000256" key="5">
    <source>
        <dbReference type="ARBA" id="ARBA00023284"/>
    </source>
</evidence>
<dbReference type="Proteomes" id="UP000317593">
    <property type="component" value="Unassembled WGS sequence"/>
</dbReference>
<dbReference type="AlphaFoldDB" id="A0A521DEC2"/>
<dbReference type="InterPro" id="IPR036249">
    <property type="entry name" value="Thioredoxin-like_sf"/>
</dbReference>
<dbReference type="InterPro" id="IPR005746">
    <property type="entry name" value="Thioredoxin"/>
</dbReference>
<reference evidence="11 12" key="1">
    <citation type="submission" date="2017-05" db="EMBL/GenBank/DDBJ databases">
        <authorList>
            <person name="Varghese N."/>
            <person name="Submissions S."/>
        </authorList>
    </citation>
    <scope>NUCLEOTIDE SEQUENCE [LARGE SCALE GENOMIC DNA]</scope>
    <source>
        <strain evidence="11 12">DSM 21194</strain>
    </source>
</reference>
<keyword evidence="12" id="KW-1185">Reference proteome</keyword>
<feature type="disulfide bond" description="Redox-active" evidence="9">
    <location>
        <begin position="34"/>
        <end position="37"/>
    </location>
</feature>
<dbReference type="PROSITE" id="PS51352">
    <property type="entry name" value="THIOREDOXIN_2"/>
    <property type="match status" value="1"/>
</dbReference>
<feature type="site" description="Contributes to redox potential value" evidence="8">
    <location>
        <position position="36"/>
    </location>
</feature>
<dbReference type="Gene3D" id="3.40.30.10">
    <property type="entry name" value="Glutaredoxin"/>
    <property type="match status" value="1"/>
</dbReference>
<dbReference type="GO" id="GO:0005829">
    <property type="term" value="C:cytosol"/>
    <property type="evidence" value="ECO:0007669"/>
    <property type="project" value="TreeGrafter"/>
</dbReference>
<evidence type="ECO:0000256" key="8">
    <source>
        <dbReference type="PIRSR" id="PIRSR000077-1"/>
    </source>
</evidence>
<dbReference type="PIRSF" id="PIRSF000077">
    <property type="entry name" value="Thioredoxin"/>
    <property type="match status" value="1"/>
</dbReference>
<feature type="domain" description="Thioredoxin" evidence="10">
    <location>
        <begin position="1"/>
        <end position="109"/>
    </location>
</feature>
<name>A0A521DEC2_9BACT</name>
<dbReference type="PROSITE" id="PS00194">
    <property type="entry name" value="THIOREDOXIN_1"/>
    <property type="match status" value="1"/>
</dbReference>
<evidence type="ECO:0000256" key="7">
    <source>
        <dbReference type="PIRNR" id="PIRNR000077"/>
    </source>
</evidence>
<accession>A0A521DEC2</accession>
<evidence type="ECO:0000256" key="9">
    <source>
        <dbReference type="PIRSR" id="PIRSR000077-4"/>
    </source>
</evidence>
<feature type="active site" description="Nucleophile" evidence="8">
    <location>
        <position position="37"/>
    </location>
</feature>
<sequence>MSKALKFTDDSFEEDVLNADAGQPVLVDFWAEWCGPCRMVGPVVEELAGEFEGKAKVGKVDVDSNPETSTKYGIRSIPSLLIFKDGEVVDQIVGAVPKAQLKKQLEAQL</sequence>
<evidence type="ECO:0000313" key="12">
    <source>
        <dbReference type="Proteomes" id="UP000317593"/>
    </source>
</evidence>
<dbReference type="PRINTS" id="PR00421">
    <property type="entry name" value="THIOREDOXIN"/>
</dbReference>
<dbReference type="InterPro" id="IPR017937">
    <property type="entry name" value="Thioredoxin_CS"/>
</dbReference>
<dbReference type="GO" id="GO:0045454">
    <property type="term" value="P:cell redox homeostasis"/>
    <property type="evidence" value="ECO:0007669"/>
    <property type="project" value="TreeGrafter"/>
</dbReference>
<keyword evidence="5 9" id="KW-0676">Redox-active center</keyword>
<feature type="site" description="Contributes to redox potential value" evidence="8">
    <location>
        <position position="35"/>
    </location>
</feature>
<keyword evidence="4 9" id="KW-1015">Disulfide bond</keyword>
<evidence type="ECO:0000256" key="4">
    <source>
        <dbReference type="ARBA" id="ARBA00023157"/>
    </source>
</evidence>
<comment type="similarity">
    <text evidence="1 7">Belongs to the thioredoxin family.</text>
</comment>
<dbReference type="OrthoDB" id="9790390at2"/>
<dbReference type="EMBL" id="FXTH01000010">
    <property type="protein sequence ID" value="SMO69938.1"/>
    <property type="molecule type" value="Genomic_DNA"/>
</dbReference>
<dbReference type="InterPro" id="IPR013766">
    <property type="entry name" value="Thioredoxin_domain"/>
</dbReference>
<keyword evidence="3" id="KW-0249">Electron transport</keyword>
<dbReference type="GO" id="GO:0015035">
    <property type="term" value="F:protein-disulfide reductase activity"/>
    <property type="evidence" value="ECO:0007669"/>
    <property type="project" value="UniProtKB-UniRule"/>
</dbReference>
<dbReference type="PANTHER" id="PTHR45663">
    <property type="entry name" value="GEO12009P1"/>
    <property type="match status" value="1"/>
</dbReference>
<dbReference type="RefSeq" id="WP_142714792.1">
    <property type="nucleotide sequence ID" value="NZ_FXTH01000010.1"/>
</dbReference>
<evidence type="ECO:0000256" key="6">
    <source>
        <dbReference type="NCBIfam" id="TIGR01068"/>
    </source>
</evidence>
<dbReference type="FunFam" id="3.40.30.10:FF:000001">
    <property type="entry name" value="Thioredoxin"/>
    <property type="match status" value="1"/>
</dbReference>
<dbReference type="SUPFAM" id="SSF52833">
    <property type="entry name" value="Thioredoxin-like"/>
    <property type="match status" value="1"/>
</dbReference>
<evidence type="ECO:0000259" key="10">
    <source>
        <dbReference type="PROSITE" id="PS51352"/>
    </source>
</evidence>
<evidence type="ECO:0000256" key="2">
    <source>
        <dbReference type="ARBA" id="ARBA00022448"/>
    </source>
</evidence>
<evidence type="ECO:0000256" key="1">
    <source>
        <dbReference type="ARBA" id="ARBA00008987"/>
    </source>
</evidence>
<feature type="site" description="Deprotonates C-terminal active site Cys" evidence="8">
    <location>
        <position position="28"/>
    </location>
</feature>
<organism evidence="11 12">
    <name type="scientific">Fodinibius sediminis</name>
    <dbReference type="NCBI Taxonomy" id="1214077"/>
    <lineage>
        <taxon>Bacteria</taxon>
        <taxon>Pseudomonadati</taxon>
        <taxon>Balneolota</taxon>
        <taxon>Balneolia</taxon>
        <taxon>Balneolales</taxon>
        <taxon>Balneolaceae</taxon>
        <taxon>Fodinibius</taxon>
    </lineage>
</organism>
<gene>
    <name evidence="11" type="ORF">SAMN06265218_11010</name>
</gene>
<evidence type="ECO:0000256" key="3">
    <source>
        <dbReference type="ARBA" id="ARBA00022982"/>
    </source>
</evidence>
<feature type="active site" description="Nucleophile" evidence="8">
    <location>
        <position position="34"/>
    </location>
</feature>
<keyword evidence="2" id="KW-0813">Transport</keyword>